<feature type="non-terminal residue" evidence="1">
    <location>
        <position position="1"/>
    </location>
</feature>
<reference evidence="1" key="1">
    <citation type="journal article" date="2019" name="Sci. Rep.">
        <title>Draft genome of Tanacetum cinerariifolium, the natural source of mosquito coil.</title>
        <authorList>
            <person name="Yamashiro T."/>
            <person name="Shiraishi A."/>
            <person name="Satake H."/>
            <person name="Nakayama K."/>
        </authorList>
    </citation>
    <scope>NUCLEOTIDE SEQUENCE</scope>
</reference>
<gene>
    <name evidence="1" type="ORF">Tci_912836</name>
</gene>
<name>A0A699W0P8_TANCI</name>
<organism evidence="1">
    <name type="scientific">Tanacetum cinerariifolium</name>
    <name type="common">Dalmatian daisy</name>
    <name type="synonym">Chrysanthemum cinerariifolium</name>
    <dbReference type="NCBI Taxonomy" id="118510"/>
    <lineage>
        <taxon>Eukaryota</taxon>
        <taxon>Viridiplantae</taxon>
        <taxon>Streptophyta</taxon>
        <taxon>Embryophyta</taxon>
        <taxon>Tracheophyta</taxon>
        <taxon>Spermatophyta</taxon>
        <taxon>Magnoliopsida</taxon>
        <taxon>eudicotyledons</taxon>
        <taxon>Gunneridae</taxon>
        <taxon>Pentapetalae</taxon>
        <taxon>asterids</taxon>
        <taxon>campanulids</taxon>
        <taxon>Asterales</taxon>
        <taxon>Asteraceae</taxon>
        <taxon>Asteroideae</taxon>
        <taxon>Anthemideae</taxon>
        <taxon>Anthemidinae</taxon>
        <taxon>Tanacetum</taxon>
    </lineage>
</organism>
<proteinExistence type="predicted"/>
<comment type="caution">
    <text evidence="1">The sequence shown here is derived from an EMBL/GenBank/DDBJ whole genome shotgun (WGS) entry which is preliminary data.</text>
</comment>
<dbReference type="AlphaFoldDB" id="A0A699W0P8"/>
<protein>
    <submittedName>
        <fullName evidence="1">Uncharacterized protein</fullName>
    </submittedName>
</protein>
<feature type="non-terminal residue" evidence="1">
    <location>
        <position position="70"/>
    </location>
</feature>
<dbReference type="EMBL" id="BKCJ011541127">
    <property type="protein sequence ID" value="GFD40867.1"/>
    <property type="molecule type" value="Genomic_DNA"/>
</dbReference>
<sequence>TQANDDQGANSKEIDLNEEHFILRTLNDGELSYPDTSKYALIDDPSMPYLEDIYASPSEGIFTDLSFDDE</sequence>
<evidence type="ECO:0000313" key="1">
    <source>
        <dbReference type="EMBL" id="GFD40867.1"/>
    </source>
</evidence>
<accession>A0A699W0P8</accession>